<reference evidence="2 3" key="1">
    <citation type="journal article" date="2014" name="Int. J. Syst. Evol. Microbiol.">
        <title>Complete genome sequence of Corynebacterium casei LMG S-19264T (=DSM 44701T), isolated from a smear-ripened cheese.</title>
        <authorList>
            <consortium name="US DOE Joint Genome Institute (JGI-PGF)"/>
            <person name="Walter F."/>
            <person name="Albersmeier A."/>
            <person name="Kalinowski J."/>
            <person name="Ruckert C."/>
        </authorList>
    </citation>
    <scope>NUCLEOTIDE SEQUENCE [LARGE SCALE GENOMIC DNA]</scope>
    <source>
        <strain evidence="2 3">JCM 4255</strain>
    </source>
</reference>
<dbReference type="KEGG" id="stui:GCM10017668_36980"/>
<dbReference type="Proteomes" id="UP000516373">
    <property type="component" value="Chromosome"/>
</dbReference>
<evidence type="ECO:0000313" key="3">
    <source>
        <dbReference type="Proteomes" id="UP000516373"/>
    </source>
</evidence>
<sequence>MDADTAAGTQPGEAPRTVSGLGPVRAVGPGRLIHSTSHRRLDTEHWLLATLPATLRERARWEWEERRVALLPMGGLFSAVRMPEYLLTALSGGAEAACVDDFLAEALGGGPVICDPRFSRYYALVPADVSTTPHRMADTWHALGVSCLGRGSHLGVPRPDAVDSRRPSASYWSVPLNSAAMLCTPLMVARLIAAGRSCVDTEPEA</sequence>
<gene>
    <name evidence="2" type="ORF">GCM10017668_36980</name>
</gene>
<organism evidence="2 3">
    <name type="scientific">Streptomyces tuirus</name>
    <dbReference type="NCBI Taxonomy" id="68278"/>
    <lineage>
        <taxon>Bacteria</taxon>
        <taxon>Bacillati</taxon>
        <taxon>Actinomycetota</taxon>
        <taxon>Actinomycetes</taxon>
        <taxon>Kitasatosporales</taxon>
        <taxon>Streptomycetaceae</taxon>
        <taxon>Streptomyces</taxon>
    </lineage>
</organism>
<dbReference type="EMBL" id="AP023439">
    <property type="protein sequence ID" value="BCL21855.1"/>
    <property type="molecule type" value="Genomic_DNA"/>
</dbReference>
<protein>
    <submittedName>
        <fullName evidence="2">Uncharacterized protein</fullName>
    </submittedName>
</protein>
<feature type="region of interest" description="Disordered" evidence="1">
    <location>
        <begin position="1"/>
        <end position="21"/>
    </location>
</feature>
<accession>A0A7G1NL62</accession>
<dbReference type="AlphaFoldDB" id="A0A7G1NL62"/>
<name>A0A7G1NL62_9ACTN</name>
<evidence type="ECO:0000256" key="1">
    <source>
        <dbReference type="SAM" id="MobiDB-lite"/>
    </source>
</evidence>
<proteinExistence type="predicted"/>
<evidence type="ECO:0000313" key="2">
    <source>
        <dbReference type="EMBL" id="BCL21855.1"/>
    </source>
</evidence>